<dbReference type="AlphaFoldDB" id="A0AAV9FWQ6"/>
<feature type="domain" description="2EXR" evidence="1">
    <location>
        <begin position="7"/>
        <end position="66"/>
    </location>
</feature>
<dbReference type="InterPro" id="IPR045518">
    <property type="entry name" value="2EXR"/>
</dbReference>
<dbReference type="Proteomes" id="UP001321760">
    <property type="component" value="Unassembled WGS sequence"/>
</dbReference>
<protein>
    <recommendedName>
        <fullName evidence="1">2EXR domain-containing protein</fullName>
    </recommendedName>
</protein>
<sequence length="275" mass="31816">MTTLDDFSLFPFLPPELRLEIWRFASLKAASDMAVCAPSIGLVVSEVGNPALFFTNREARQVAMQCSISRPYNPATDITYSPRLESWHVGQGNIGPDGWEENVCHIAIHLSKFRMPVLAKMLRYLSSLRTISIVHPAPSDKPIINNRWQRARLRLLEALEEDDTDRNHMLQLREYYMAVPKKGRLESDDPASPIDRRFLEMDGGDWGHRARSVLIFRRIAEDLEARREKSIRDQLMYLEFMLNKEVLLGYPYPIGSWDNAKGRLRLRYDARCFGF</sequence>
<gene>
    <name evidence="2" type="ORF">QBC34DRAFT_456795</name>
</gene>
<name>A0AAV9FWQ6_9PEZI</name>
<evidence type="ECO:0000313" key="3">
    <source>
        <dbReference type="Proteomes" id="UP001321760"/>
    </source>
</evidence>
<organism evidence="2 3">
    <name type="scientific">Podospora aff. communis PSN243</name>
    <dbReference type="NCBI Taxonomy" id="3040156"/>
    <lineage>
        <taxon>Eukaryota</taxon>
        <taxon>Fungi</taxon>
        <taxon>Dikarya</taxon>
        <taxon>Ascomycota</taxon>
        <taxon>Pezizomycotina</taxon>
        <taxon>Sordariomycetes</taxon>
        <taxon>Sordariomycetidae</taxon>
        <taxon>Sordariales</taxon>
        <taxon>Podosporaceae</taxon>
        <taxon>Podospora</taxon>
    </lineage>
</organism>
<dbReference type="PROSITE" id="PS00018">
    <property type="entry name" value="EF_HAND_1"/>
    <property type="match status" value="1"/>
</dbReference>
<evidence type="ECO:0000259" key="1">
    <source>
        <dbReference type="Pfam" id="PF20150"/>
    </source>
</evidence>
<keyword evidence="3" id="KW-1185">Reference proteome</keyword>
<reference evidence="2" key="1">
    <citation type="journal article" date="2023" name="Mol. Phylogenet. Evol.">
        <title>Genome-scale phylogeny and comparative genomics of the fungal order Sordariales.</title>
        <authorList>
            <person name="Hensen N."/>
            <person name="Bonometti L."/>
            <person name="Westerberg I."/>
            <person name="Brannstrom I.O."/>
            <person name="Guillou S."/>
            <person name="Cros-Aarteil S."/>
            <person name="Calhoun S."/>
            <person name="Haridas S."/>
            <person name="Kuo A."/>
            <person name="Mondo S."/>
            <person name="Pangilinan J."/>
            <person name="Riley R."/>
            <person name="LaButti K."/>
            <person name="Andreopoulos B."/>
            <person name="Lipzen A."/>
            <person name="Chen C."/>
            <person name="Yan M."/>
            <person name="Daum C."/>
            <person name="Ng V."/>
            <person name="Clum A."/>
            <person name="Steindorff A."/>
            <person name="Ohm R.A."/>
            <person name="Martin F."/>
            <person name="Silar P."/>
            <person name="Natvig D.O."/>
            <person name="Lalanne C."/>
            <person name="Gautier V."/>
            <person name="Ament-Velasquez S.L."/>
            <person name="Kruys A."/>
            <person name="Hutchinson M.I."/>
            <person name="Powell A.J."/>
            <person name="Barry K."/>
            <person name="Miller A.N."/>
            <person name="Grigoriev I.V."/>
            <person name="Debuchy R."/>
            <person name="Gladieux P."/>
            <person name="Hiltunen Thoren M."/>
            <person name="Johannesson H."/>
        </authorList>
    </citation>
    <scope>NUCLEOTIDE SEQUENCE</scope>
    <source>
        <strain evidence="2">PSN243</strain>
    </source>
</reference>
<reference evidence="2" key="2">
    <citation type="submission" date="2023-05" db="EMBL/GenBank/DDBJ databases">
        <authorList>
            <consortium name="Lawrence Berkeley National Laboratory"/>
            <person name="Steindorff A."/>
            <person name="Hensen N."/>
            <person name="Bonometti L."/>
            <person name="Westerberg I."/>
            <person name="Brannstrom I.O."/>
            <person name="Guillou S."/>
            <person name="Cros-Aarteil S."/>
            <person name="Calhoun S."/>
            <person name="Haridas S."/>
            <person name="Kuo A."/>
            <person name="Mondo S."/>
            <person name="Pangilinan J."/>
            <person name="Riley R."/>
            <person name="Labutti K."/>
            <person name="Andreopoulos B."/>
            <person name="Lipzen A."/>
            <person name="Chen C."/>
            <person name="Yanf M."/>
            <person name="Daum C."/>
            <person name="Ng V."/>
            <person name="Clum A."/>
            <person name="Ohm R."/>
            <person name="Martin F."/>
            <person name="Silar P."/>
            <person name="Natvig D."/>
            <person name="Lalanne C."/>
            <person name="Gautier V."/>
            <person name="Ament-Velasquez S.L."/>
            <person name="Kruys A."/>
            <person name="Hutchinson M.I."/>
            <person name="Powell A.J."/>
            <person name="Barry K."/>
            <person name="Miller A.N."/>
            <person name="Grigoriev I.V."/>
            <person name="Debuchy R."/>
            <person name="Gladieux P."/>
            <person name="Thoren M.H."/>
            <person name="Johannesson H."/>
        </authorList>
    </citation>
    <scope>NUCLEOTIDE SEQUENCE</scope>
    <source>
        <strain evidence="2">PSN243</strain>
    </source>
</reference>
<proteinExistence type="predicted"/>
<accession>A0AAV9FWQ6</accession>
<dbReference type="Pfam" id="PF20150">
    <property type="entry name" value="2EXR"/>
    <property type="match status" value="1"/>
</dbReference>
<dbReference type="EMBL" id="MU866040">
    <property type="protein sequence ID" value="KAK4441986.1"/>
    <property type="molecule type" value="Genomic_DNA"/>
</dbReference>
<dbReference type="InterPro" id="IPR018247">
    <property type="entry name" value="EF_Hand_1_Ca_BS"/>
</dbReference>
<comment type="caution">
    <text evidence="2">The sequence shown here is derived from an EMBL/GenBank/DDBJ whole genome shotgun (WGS) entry which is preliminary data.</text>
</comment>
<evidence type="ECO:0000313" key="2">
    <source>
        <dbReference type="EMBL" id="KAK4441986.1"/>
    </source>
</evidence>